<keyword evidence="4 10" id="KW-0808">Transferase</keyword>
<keyword evidence="7 10" id="KW-0067">ATP-binding</keyword>
<keyword evidence="13" id="KW-1185">Reference proteome</keyword>
<dbReference type="PIRSF" id="PIRSF035805">
    <property type="entry name" value="TK_cell"/>
    <property type="match status" value="1"/>
</dbReference>
<dbReference type="InterPro" id="IPR001267">
    <property type="entry name" value="Thymidine_kinase"/>
</dbReference>
<dbReference type="KEGG" id="mha:HF1_15280"/>
<comment type="similarity">
    <text evidence="1 11">Belongs to the thymidine kinase family.</text>
</comment>
<dbReference type="GO" id="GO:0071897">
    <property type="term" value="P:DNA biosynthetic process"/>
    <property type="evidence" value="ECO:0007669"/>
    <property type="project" value="UniProtKB-KW"/>
</dbReference>
<dbReference type="HOGENOM" id="CLU_064400_3_0_14"/>
<accession>E8ZK65</accession>
<feature type="active site" description="Proton acceptor" evidence="8">
    <location>
        <position position="94"/>
    </location>
</feature>
<dbReference type="GO" id="GO:0004797">
    <property type="term" value="F:thymidine kinase activity"/>
    <property type="evidence" value="ECO:0007669"/>
    <property type="project" value="UniProtKB-EC"/>
</dbReference>
<feature type="binding site" evidence="9">
    <location>
        <begin position="174"/>
        <end position="177"/>
    </location>
    <ligand>
        <name>substrate</name>
    </ligand>
</feature>
<evidence type="ECO:0000256" key="4">
    <source>
        <dbReference type="ARBA" id="ARBA00022679"/>
    </source>
</evidence>
<evidence type="ECO:0000313" key="12">
    <source>
        <dbReference type="EMBL" id="CBY93536.1"/>
    </source>
</evidence>
<dbReference type="SUPFAM" id="SSF57716">
    <property type="entry name" value="Glucocorticoid receptor-like (DNA-binding domain)"/>
    <property type="match status" value="1"/>
</dbReference>
<name>E8ZK65_MYCHL</name>
<evidence type="ECO:0000256" key="7">
    <source>
        <dbReference type="ARBA" id="ARBA00022840"/>
    </source>
</evidence>
<dbReference type="PANTHER" id="PTHR11441:SF0">
    <property type="entry name" value="THYMIDINE KINASE, CYTOSOLIC"/>
    <property type="match status" value="1"/>
</dbReference>
<evidence type="ECO:0000256" key="1">
    <source>
        <dbReference type="ARBA" id="ARBA00007587"/>
    </source>
</evidence>
<dbReference type="SUPFAM" id="SSF52540">
    <property type="entry name" value="P-loop containing nucleoside triphosphate hydrolases"/>
    <property type="match status" value="1"/>
</dbReference>
<evidence type="ECO:0000256" key="6">
    <source>
        <dbReference type="ARBA" id="ARBA00022777"/>
    </source>
</evidence>
<dbReference type="Proteomes" id="UP000008637">
    <property type="component" value="Chromosome"/>
</dbReference>
<dbReference type="Gene3D" id="3.30.60.20">
    <property type="match status" value="1"/>
</dbReference>
<gene>
    <name evidence="12" type="primary">tdk</name>
    <name evidence="12" type="ORF">HF1_15280</name>
</gene>
<dbReference type="InterPro" id="IPR027417">
    <property type="entry name" value="P-loop_NTPase"/>
</dbReference>
<evidence type="ECO:0000256" key="3">
    <source>
        <dbReference type="ARBA" id="ARBA00022634"/>
    </source>
</evidence>
<reference evidence="12 13" key="1">
    <citation type="journal article" date="2011" name="J. Bacteriol.">
        <title>Complete genome sequence of Mycoplasma haemofelis, a hemotropic mycoplasma.</title>
        <authorList>
            <person name="Barker E.N."/>
            <person name="Helps C.R."/>
            <person name="Peters I.R."/>
            <person name="Darby A.C."/>
            <person name="Radford A.D."/>
            <person name="Tasker S."/>
        </authorList>
    </citation>
    <scope>NUCLEOTIDE SEQUENCE [LARGE SCALE GENOMIC DNA]</scope>
    <source>
        <strain evidence="12 13">Langford 1</strain>
    </source>
</reference>
<organism evidence="12 13">
    <name type="scientific">Mycoplasma haemofelis (strain Langford 1)</name>
    <name type="common">Haemobartonella felis</name>
    <dbReference type="NCBI Taxonomy" id="941640"/>
    <lineage>
        <taxon>Bacteria</taxon>
        <taxon>Bacillati</taxon>
        <taxon>Mycoplasmatota</taxon>
        <taxon>Mollicutes</taxon>
        <taxon>Mycoplasmataceae</taxon>
        <taxon>Mycoplasma</taxon>
    </lineage>
</organism>
<dbReference type="GO" id="GO:0005524">
    <property type="term" value="F:ATP binding"/>
    <property type="evidence" value="ECO:0007669"/>
    <property type="project" value="UniProtKB-KW"/>
</dbReference>
<proteinExistence type="inferred from homology"/>
<keyword evidence="6 10" id="KW-0418">Kinase</keyword>
<keyword evidence="3 10" id="KW-0237">DNA synthesis</keyword>
<comment type="catalytic activity">
    <reaction evidence="10">
        <text>thymidine + ATP = dTMP + ADP + H(+)</text>
        <dbReference type="Rhea" id="RHEA:19129"/>
        <dbReference type="ChEBI" id="CHEBI:15378"/>
        <dbReference type="ChEBI" id="CHEBI:17748"/>
        <dbReference type="ChEBI" id="CHEBI:30616"/>
        <dbReference type="ChEBI" id="CHEBI:63528"/>
        <dbReference type="ChEBI" id="CHEBI:456216"/>
        <dbReference type="EC" id="2.7.1.21"/>
    </reaction>
</comment>
<evidence type="ECO:0000256" key="9">
    <source>
        <dbReference type="PIRSR" id="PIRSR035805-2"/>
    </source>
</evidence>
<evidence type="ECO:0000256" key="8">
    <source>
        <dbReference type="PIRSR" id="PIRSR035805-1"/>
    </source>
</evidence>
<dbReference type="OrthoDB" id="9781579at2"/>
<sequence length="201" mass="22863">MSYFVPQIFVICGPMKSGKSKELLIQLDKLRYSKIPYLLFKPNIDSRDQSKITSRYLEGHSEEAIDIDVHSPKDILRHIDVNSISFPYYIVIDEAQFFDKSLIDLVVYLNSMGVSFIISGLDLDAQSKPFGPIPDLLSLATHVSKLTAVCEQCYSIATRSHLRTHDPEFSKNNIKIGDGELYEVLCLKCYYAKFAVDNIEQ</sequence>
<evidence type="ECO:0000256" key="11">
    <source>
        <dbReference type="RuleBase" id="RU004165"/>
    </source>
</evidence>
<dbReference type="GO" id="GO:0046104">
    <property type="term" value="P:thymidine metabolic process"/>
    <property type="evidence" value="ECO:0007669"/>
    <property type="project" value="TreeGrafter"/>
</dbReference>
<dbReference type="AlphaFoldDB" id="E8ZK65"/>
<dbReference type="PANTHER" id="PTHR11441">
    <property type="entry name" value="THYMIDINE KINASE"/>
    <property type="match status" value="1"/>
</dbReference>
<dbReference type="GO" id="GO:0005829">
    <property type="term" value="C:cytosol"/>
    <property type="evidence" value="ECO:0007669"/>
    <property type="project" value="TreeGrafter"/>
</dbReference>
<dbReference type="EMBL" id="FR773153">
    <property type="protein sequence ID" value="CBY93536.1"/>
    <property type="molecule type" value="Genomic_DNA"/>
</dbReference>
<dbReference type="EC" id="2.7.1.21" evidence="2 10"/>
<dbReference type="Pfam" id="PF00265">
    <property type="entry name" value="TK"/>
    <property type="match status" value="1"/>
</dbReference>
<dbReference type="Gene3D" id="3.40.50.300">
    <property type="entry name" value="P-loop containing nucleotide triphosphate hydrolases"/>
    <property type="match status" value="1"/>
</dbReference>
<evidence type="ECO:0000313" key="13">
    <source>
        <dbReference type="Proteomes" id="UP000008637"/>
    </source>
</evidence>
<keyword evidence="5 10" id="KW-0547">Nucleotide-binding</keyword>
<evidence type="ECO:0000256" key="2">
    <source>
        <dbReference type="ARBA" id="ARBA00012118"/>
    </source>
</evidence>
<feature type="binding site" evidence="9">
    <location>
        <position position="182"/>
    </location>
    <ligand>
        <name>substrate</name>
    </ligand>
</feature>
<protein>
    <recommendedName>
        <fullName evidence="2 10">Thymidine kinase</fullName>
        <ecNumber evidence="2 10">2.7.1.21</ecNumber>
    </recommendedName>
</protein>
<evidence type="ECO:0000256" key="5">
    <source>
        <dbReference type="ARBA" id="ARBA00022741"/>
    </source>
</evidence>
<evidence type="ECO:0000256" key="10">
    <source>
        <dbReference type="RuleBase" id="RU000544"/>
    </source>
</evidence>